<feature type="signal peptide" evidence="1">
    <location>
        <begin position="1"/>
        <end position="18"/>
    </location>
</feature>
<dbReference type="InterPro" id="IPR051801">
    <property type="entry name" value="GH28_Enzymes"/>
</dbReference>
<dbReference type="PANTHER" id="PTHR31339">
    <property type="entry name" value="PECTIN LYASE-RELATED"/>
    <property type="match status" value="1"/>
</dbReference>
<comment type="caution">
    <text evidence="4">The sequence shown here is derived from an EMBL/GenBank/DDBJ whole genome shotgun (WGS) entry which is preliminary data.</text>
</comment>
<sequence length="358" mass="38417">MIAAASLALSAVALPAAAASWWNANPYISIGKASVNVKDKGARGNGTHDDTAAIQAAIDSLPDTGGTVYVPAGRYMINAKKALRLHSHQRLKLDPDAELMVIPNDAGRYHVVKVWNVNNVEIVGGRMTGDRSRHQGSGGEWGYGINIQGAKNIFVHNVKLSEFWGDGMWIGATGWGSSLRRSNYVTVNNIVSQHNRRQGLSIGPAQHVYIVNSTFKDTRGTLPEAGVDIEPQDQGPANTVRLENNTMSGNRGNGIELHYNISDITIKSNNLTDNHGFGVLAVSAPHLNVAKNKATRNGLAGVGMSGKTHDAKIHGNTLQYNSTRYISPTRSGGGQTRDIQIGTSTYSISQYNNTLTPK</sequence>
<evidence type="ECO:0000313" key="5">
    <source>
        <dbReference type="Proteomes" id="UP001381174"/>
    </source>
</evidence>
<protein>
    <submittedName>
        <fullName evidence="4">Right-handed parallel beta-helix repeat-containing protein</fullName>
    </submittedName>
</protein>
<dbReference type="SUPFAM" id="SSF51126">
    <property type="entry name" value="Pectin lyase-like"/>
    <property type="match status" value="1"/>
</dbReference>
<evidence type="ECO:0000259" key="3">
    <source>
        <dbReference type="Pfam" id="PF13229"/>
    </source>
</evidence>
<keyword evidence="5" id="KW-1185">Reference proteome</keyword>
<name>A0ABU8J878_9GAMM</name>
<dbReference type="InterPro" id="IPR011050">
    <property type="entry name" value="Pectin_lyase_fold/virulence"/>
</dbReference>
<dbReference type="InterPro" id="IPR022441">
    <property type="entry name" value="Para_beta_helix_rpt-2"/>
</dbReference>
<dbReference type="InterPro" id="IPR039448">
    <property type="entry name" value="Beta_helix"/>
</dbReference>
<dbReference type="InterPro" id="IPR024535">
    <property type="entry name" value="RHGA/B-epi-like_pectate_lyase"/>
</dbReference>
<dbReference type="InterPro" id="IPR012334">
    <property type="entry name" value="Pectin_lyas_fold"/>
</dbReference>
<keyword evidence="1" id="KW-0732">Signal</keyword>
<evidence type="ECO:0000313" key="4">
    <source>
        <dbReference type="EMBL" id="MEI7035751.1"/>
    </source>
</evidence>
<proteinExistence type="predicted"/>
<reference evidence="4 5" key="1">
    <citation type="journal article" date="2014" name="Int. J. Syst. Evol. Microbiol.">
        <title>Fulvimonas yonginensis sp. nov., isolated from greenhouse soil, and emended description of the genus Fulvimonas.</title>
        <authorList>
            <person name="Ahn J.H."/>
            <person name="Kim S.J."/>
            <person name="Weon H.Y."/>
            <person name="Hong S.B."/>
            <person name="Seok S.J."/>
            <person name="Kwon S.W."/>
        </authorList>
    </citation>
    <scope>NUCLEOTIDE SEQUENCE [LARGE SCALE GENOMIC DNA]</scope>
    <source>
        <strain evidence="4 5">KACC 16952</strain>
    </source>
</reference>
<accession>A0ABU8J878</accession>
<dbReference type="Proteomes" id="UP001381174">
    <property type="component" value="Unassembled WGS sequence"/>
</dbReference>
<dbReference type="Pfam" id="PF13229">
    <property type="entry name" value="Beta_helix"/>
    <property type="match status" value="1"/>
</dbReference>
<feature type="domain" description="Right handed beta helix" evidence="3">
    <location>
        <begin position="199"/>
        <end position="327"/>
    </location>
</feature>
<organism evidence="4 5">
    <name type="scientific">Fulvimonas yonginensis</name>
    <dbReference type="NCBI Taxonomy" id="1495200"/>
    <lineage>
        <taxon>Bacteria</taxon>
        <taxon>Pseudomonadati</taxon>
        <taxon>Pseudomonadota</taxon>
        <taxon>Gammaproteobacteria</taxon>
        <taxon>Lysobacterales</taxon>
        <taxon>Rhodanobacteraceae</taxon>
        <taxon>Fulvimonas</taxon>
    </lineage>
</organism>
<dbReference type="Gene3D" id="2.160.20.10">
    <property type="entry name" value="Single-stranded right-handed beta-helix, Pectin lyase-like"/>
    <property type="match status" value="1"/>
</dbReference>
<evidence type="ECO:0000259" key="2">
    <source>
        <dbReference type="Pfam" id="PF12708"/>
    </source>
</evidence>
<dbReference type="RefSeq" id="WP_336806382.1">
    <property type="nucleotide sequence ID" value="NZ_JBBBNY010000002.1"/>
</dbReference>
<evidence type="ECO:0000256" key="1">
    <source>
        <dbReference type="SAM" id="SignalP"/>
    </source>
</evidence>
<dbReference type="Pfam" id="PF12708">
    <property type="entry name" value="Pect-lyase_RHGA_epim"/>
    <property type="match status" value="1"/>
</dbReference>
<feature type="domain" description="Rhamnogalacturonase A/B/Epimerase-like pectate lyase" evidence="2">
    <location>
        <begin position="35"/>
        <end position="79"/>
    </location>
</feature>
<dbReference type="NCBIfam" id="TIGR03804">
    <property type="entry name" value="para_beta_helix"/>
    <property type="match status" value="1"/>
</dbReference>
<dbReference type="EMBL" id="JBBBNY010000002">
    <property type="protein sequence ID" value="MEI7035751.1"/>
    <property type="molecule type" value="Genomic_DNA"/>
</dbReference>
<feature type="chain" id="PRO_5045452404" evidence="1">
    <location>
        <begin position="19"/>
        <end position="358"/>
    </location>
</feature>
<dbReference type="SMART" id="SM00710">
    <property type="entry name" value="PbH1"/>
    <property type="match status" value="7"/>
</dbReference>
<gene>
    <name evidence="4" type="ORF">WAT24_03145</name>
</gene>
<dbReference type="InterPro" id="IPR006626">
    <property type="entry name" value="PbH1"/>
</dbReference>